<keyword evidence="3" id="KW-0472">Membrane</keyword>
<dbReference type="InterPro" id="IPR000160">
    <property type="entry name" value="GGDEF_dom"/>
</dbReference>
<dbReference type="HOGENOM" id="CLU_000445_11_1_4"/>
<dbReference type="GO" id="GO:1902201">
    <property type="term" value="P:negative regulation of bacterial-type flagellum-dependent cell motility"/>
    <property type="evidence" value="ECO:0007669"/>
    <property type="project" value="TreeGrafter"/>
</dbReference>
<feature type="transmembrane region" description="Helical" evidence="3">
    <location>
        <begin position="64"/>
        <end position="83"/>
    </location>
</feature>
<reference evidence="5 6" key="1">
    <citation type="journal article" date="2014" name="Syst. Appl. Microbiol.">
        <title>Complete genomes of freshwater sulfur oxidizers Sulfuricella denitrificans skB26 and Sulfuritalea hydrogenivorans sk43H: genetic insights into the sulfur oxidation pathway of betaproteobacteria.</title>
        <authorList>
            <person name="Watanabe T."/>
            <person name="Kojima H."/>
            <person name="Fukui M."/>
        </authorList>
    </citation>
    <scope>NUCLEOTIDE SEQUENCE [LARGE SCALE GENOMIC DNA]</scope>
    <source>
        <strain evidence="5">DSM22779</strain>
    </source>
</reference>
<feature type="transmembrane region" description="Helical" evidence="3">
    <location>
        <begin position="95"/>
        <end position="113"/>
    </location>
</feature>
<feature type="transmembrane region" description="Helical" evidence="3">
    <location>
        <begin position="38"/>
        <end position="58"/>
    </location>
</feature>
<keyword evidence="3" id="KW-1133">Transmembrane helix</keyword>
<proteinExistence type="predicted"/>
<evidence type="ECO:0000313" key="6">
    <source>
        <dbReference type="Proteomes" id="UP000031637"/>
    </source>
</evidence>
<accession>W0SBK1</accession>
<dbReference type="GO" id="GO:0052621">
    <property type="term" value="F:diguanylate cyclase activity"/>
    <property type="evidence" value="ECO:0007669"/>
    <property type="project" value="UniProtKB-EC"/>
</dbReference>
<keyword evidence="3" id="KW-0812">Transmembrane</keyword>
<feature type="transmembrane region" description="Helical" evidence="3">
    <location>
        <begin position="190"/>
        <end position="210"/>
    </location>
</feature>
<keyword evidence="6" id="KW-1185">Reference proteome</keyword>
<evidence type="ECO:0000256" key="1">
    <source>
        <dbReference type="ARBA" id="ARBA00012528"/>
    </source>
</evidence>
<evidence type="ECO:0000313" key="5">
    <source>
        <dbReference type="EMBL" id="BAO28130.1"/>
    </source>
</evidence>
<dbReference type="GO" id="GO:0043709">
    <property type="term" value="P:cell adhesion involved in single-species biofilm formation"/>
    <property type="evidence" value="ECO:0007669"/>
    <property type="project" value="TreeGrafter"/>
</dbReference>
<feature type="domain" description="GGDEF" evidence="4">
    <location>
        <begin position="252"/>
        <end position="381"/>
    </location>
</feature>
<evidence type="ECO:0000259" key="4">
    <source>
        <dbReference type="PROSITE" id="PS50887"/>
    </source>
</evidence>
<protein>
    <recommendedName>
        <fullName evidence="1">diguanylate cyclase</fullName>
        <ecNumber evidence="1">2.7.7.65</ecNumber>
    </recommendedName>
</protein>
<dbReference type="PROSITE" id="PS50887">
    <property type="entry name" value="GGDEF"/>
    <property type="match status" value="1"/>
</dbReference>
<dbReference type="OrthoDB" id="9813903at2"/>
<dbReference type="AlphaFoldDB" id="W0SBK1"/>
<dbReference type="SUPFAM" id="SSF55073">
    <property type="entry name" value="Nucleotide cyclase"/>
    <property type="match status" value="1"/>
</dbReference>
<dbReference type="Pfam" id="PF00990">
    <property type="entry name" value="GGDEF"/>
    <property type="match status" value="1"/>
</dbReference>
<dbReference type="CDD" id="cd01949">
    <property type="entry name" value="GGDEF"/>
    <property type="match status" value="1"/>
</dbReference>
<dbReference type="KEGG" id="shd:SUTH_00314"/>
<dbReference type="Proteomes" id="UP000031637">
    <property type="component" value="Chromosome"/>
</dbReference>
<dbReference type="InterPro" id="IPR043128">
    <property type="entry name" value="Rev_trsase/Diguanyl_cyclase"/>
</dbReference>
<evidence type="ECO:0000256" key="2">
    <source>
        <dbReference type="ARBA" id="ARBA00034247"/>
    </source>
</evidence>
<gene>
    <name evidence="5" type="ORF">SUTH_00314</name>
</gene>
<feature type="transmembrane region" description="Helical" evidence="3">
    <location>
        <begin position="149"/>
        <end position="170"/>
    </location>
</feature>
<dbReference type="GO" id="GO:0005886">
    <property type="term" value="C:plasma membrane"/>
    <property type="evidence" value="ECO:0007669"/>
    <property type="project" value="TreeGrafter"/>
</dbReference>
<sequence length="384" mass="41782">MLNLDPRTIIVLAGVMGALMAVVLFFLRRNYPPSIKGLAEWTAAPIIIFVSTLLIGARGVIPDFLSVVAANLILLAGQVLFYFGSQRFLGVSPSFRFWGALIVVAAPVLVWYTHVEPSYAMRLLLIALLLILLSTSHAWLLLRKGIRSFATYLTAAALLLQTVVQALRFISAIGMPADNALFILSPAQTFYVATYTFSMLMVTIGAVLMATEKLRAELEHLATHDSLTGALNRRALMEACATELARCRRNQQVMSLLLIDLDHFKAINDNHGHLTGDRVLVDFVARIIPLLRQPDRVGRFGGEEFVVLLPETSLDQARVVAERIRAAVESGAAALPACTASIGVTVSLSDDANLDGILARADAALYQAKERGRNRVEVIALPAP</sequence>
<organism evidence="5 6">
    <name type="scientific">Sulfuritalea hydrogenivorans sk43H</name>
    <dbReference type="NCBI Taxonomy" id="1223802"/>
    <lineage>
        <taxon>Bacteria</taxon>
        <taxon>Pseudomonadati</taxon>
        <taxon>Pseudomonadota</taxon>
        <taxon>Betaproteobacteria</taxon>
        <taxon>Nitrosomonadales</taxon>
        <taxon>Sterolibacteriaceae</taxon>
        <taxon>Sulfuritalea</taxon>
    </lineage>
</organism>
<dbReference type="EC" id="2.7.7.65" evidence="1"/>
<dbReference type="InterPro" id="IPR029787">
    <property type="entry name" value="Nucleotide_cyclase"/>
</dbReference>
<dbReference type="PANTHER" id="PTHR45138:SF9">
    <property type="entry name" value="DIGUANYLATE CYCLASE DGCM-RELATED"/>
    <property type="match status" value="1"/>
</dbReference>
<dbReference type="InterPro" id="IPR050469">
    <property type="entry name" value="Diguanylate_Cyclase"/>
</dbReference>
<name>W0SBK1_9PROT</name>
<dbReference type="NCBIfam" id="TIGR00254">
    <property type="entry name" value="GGDEF"/>
    <property type="match status" value="1"/>
</dbReference>
<dbReference type="PANTHER" id="PTHR45138">
    <property type="entry name" value="REGULATORY COMPONENTS OF SENSORY TRANSDUCTION SYSTEM"/>
    <property type="match status" value="1"/>
</dbReference>
<dbReference type="STRING" id="1223802.SUTH_00314"/>
<dbReference type="EMBL" id="AP012547">
    <property type="protein sequence ID" value="BAO28130.1"/>
    <property type="molecule type" value="Genomic_DNA"/>
</dbReference>
<comment type="catalytic activity">
    <reaction evidence="2">
        <text>2 GTP = 3',3'-c-di-GMP + 2 diphosphate</text>
        <dbReference type="Rhea" id="RHEA:24898"/>
        <dbReference type="ChEBI" id="CHEBI:33019"/>
        <dbReference type="ChEBI" id="CHEBI:37565"/>
        <dbReference type="ChEBI" id="CHEBI:58805"/>
        <dbReference type="EC" id="2.7.7.65"/>
    </reaction>
</comment>
<feature type="transmembrane region" description="Helical" evidence="3">
    <location>
        <begin position="6"/>
        <end position="26"/>
    </location>
</feature>
<dbReference type="Gene3D" id="3.30.70.270">
    <property type="match status" value="1"/>
</dbReference>
<dbReference type="SMART" id="SM00267">
    <property type="entry name" value="GGDEF"/>
    <property type="match status" value="1"/>
</dbReference>
<dbReference type="RefSeq" id="WP_041096554.1">
    <property type="nucleotide sequence ID" value="NZ_AP012547.1"/>
</dbReference>
<feature type="transmembrane region" description="Helical" evidence="3">
    <location>
        <begin position="119"/>
        <end position="142"/>
    </location>
</feature>
<evidence type="ECO:0000256" key="3">
    <source>
        <dbReference type="SAM" id="Phobius"/>
    </source>
</evidence>
<dbReference type="FunFam" id="3.30.70.270:FF:000001">
    <property type="entry name" value="Diguanylate cyclase domain protein"/>
    <property type="match status" value="1"/>
</dbReference>